<name>A0A160VEE1_9ZZZZ</name>
<feature type="transmembrane region" description="Helical" evidence="7">
    <location>
        <begin position="153"/>
        <end position="173"/>
    </location>
</feature>
<feature type="transmembrane region" description="Helical" evidence="7">
    <location>
        <begin position="349"/>
        <end position="371"/>
    </location>
</feature>
<dbReference type="GO" id="GO:0042773">
    <property type="term" value="P:ATP synthesis coupled electron transport"/>
    <property type="evidence" value="ECO:0007669"/>
    <property type="project" value="InterPro"/>
</dbReference>
<evidence type="ECO:0000256" key="4">
    <source>
        <dbReference type="ARBA" id="ARBA00022989"/>
    </source>
</evidence>
<protein>
    <submittedName>
        <fullName evidence="9">NADH-ubiquinone oxidoreductase chain L</fullName>
        <ecNumber evidence="9">1.6.5.3</ecNumber>
    </submittedName>
</protein>
<dbReference type="Pfam" id="PF00361">
    <property type="entry name" value="Proton_antipo_M"/>
    <property type="match status" value="1"/>
</dbReference>
<keyword evidence="5 9" id="KW-0560">Oxidoreductase</keyword>
<evidence type="ECO:0000256" key="1">
    <source>
        <dbReference type="ARBA" id="ARBA00004651"/>
    </source>
</evidence>
<feature type="transmembrane region" description="Helical" evidence="7">
    <location>
        <begin position="223"/>
        <end position="242"/>
    </location>
</feature>
<feature type="transmembrane region" description="Helical" evidence="7">
    <location>
        <begin position="279"/>
        <end position="303"/>
    </location>
</feature>
<dbReference type="GO" id="GO:0008137">
    <property type="term" value="F:NADH dehydrogenase (ubiquinone) activity"/>
    <property type="evidence" value="ECO:0007669"/>
    <property type="project" value="InterPro"/>
</dbReference>
<dbReference type="EC" id="1.6.5.3" evidence="9"/>
<evidence type="ECO:0000256" key="6">
    <source>
        <dbReference type="ARBA" id="ARBA00023136"/>
    </source>
</evidence>
<feature type="transmembrane region" description="Helical" evidence="7">
    <location>
        <begin position="102"/>
        <end position="118"/>
    </location>
</feature>
<evidence type="ECO:0000256" key="3">
    <source>
        <dbReference type="ARBA" id="ARBA00022692"/>
    </source>
</evidence>
<feature type="domain" description="NADH:quinone oxidoreductase/Mrp antiporter transmembrane" evidence="8">
    <location>
        <begin position="117"/>
        <end position="394"/>
    </location>
</feature>
<feature type="transmembrane region" description="Helical" evidence="7">
    <location>
        <begin position="76"/>
        <end position="95"/>
    </location>
</feature>
<keyword evidence="6 7" id="KW-0472">Membrane</keyword>
<dbReference type="NCBIfam" id="NF009310">
    <property type="entry name" value="PRK12668.1"/>
    <property type="match status" value="1"/>
</dbReference>
<keyword evidence="9" id="KW-0830">Ubiquinone</keyword>
<evidence type="ECO:0000256" key="5">
    <source>
        <dbReference type="ARBA" id="ARBA00023002"/>
    </source>
</evidence>
<comment type="subcellular location">
    <subcellularLocation>
        <location evidence="1">Cell membrane</location>
        <topology evidence="1">Multi-pass membrane protein</topology>
    </subcellularLocation>
</comment>
<feature type="transmembrane region" description="Helical" evidence="7">
    <location>
        <begin position="6"/>
        <end position="27"/>
    </location>
</feature>
<dbReference type="PANTHER" id="PTHR42682:SF4">
    <property type="entry name" value="NADH-UBIQUINONE_PLASTOQUINONE"/>
    <property type="match status" value="1"/>
</dbReference>
<reference evidence="9" key="1">
    <citation type="submission" date="2015-10" db="EMBL/GenBank/DDBJ databases">
        <authorList>
            <person name="Gilbert D.G."/>
        </authorList>
    </citation>
    <scope>NUCLEOTIDE SEQUENCE</scope>
</reference>
<gene>
    <name evidence="9" type="ORF">MGWOODY_Mmi2558</name>
</gene>
<feature type="transmembrane region" description="Helical" evidence="7">
    <location>
        <begin position="254"/>
        <end position="272"/>
    </location>
</feature>
<feature type="transmembrane region" description="Helical" evidence="7">
    <location>
        <begin position="465"/>
        <end position="484"/>
    </location>
</feature>
<feature type="transmembrane region" description="Helical" evidence="7">
    <location>
        <begin position="425"/>
        <end position="445"/>
    </location>
</feature>
<feature type="transmembrane region" description="Helical" evidence="7">
    <location>
        <begin position="124"/>
        <end position="141"/>
    </location>
</feature>
<sequence>MMSEIFNIQFLHPSVLYILGGLLIPLFKGKVKQGYMLAVSLLAFFAVVVMPYGTYGVYEFLNWKLTFGEVDKLSKVFAYIFTIMGVIGVIYSIHVKNDGEHFAAFYYVGGSLGVTFAGDFLTLFLFWEMMAFSSVFLVWFRKSPASIDSGFRYLLWHVAGGLILLAGIIIQYSASGDLSVQYVPFHGWWPTDLQSLASFLIVIGFIVNAAVPPFGAWLPDAYPAATVTGAVFMSAFTTKTAVYTLIRVCAGSEMLIVLGVVMAIYGVVYAVLENDARRLLAYHIISQVGYMVAGVGLGTPLAINGVVAHAFCHILYKSLLFMGTGSVLHVTGISKLTELGGLYKTMPRTMIYTVIGGLSISAFPLFSGFVSKSMTVTAFGEAHLTWAFMALMLASAGTFLHTGLKVPYFIWFGKDRGIKAQEPPFNMELAMIIGSLFCVGLGIFYKPLYALLPHTVHFEPYTAYHIWESLQVLLFTQLGFFLLLKKLWCEDTISLDTDWFPRKGAKVLMWLTKPLDRIEYNFIGEIYEFIIQKPIMGAAKIFKVIDTVVVDGSLNGLGKLTLACSRKMKNAQSGQIQHYAMVMVAGFIALIIIVMVLP</sequence>
<dbReference type="GO" id="GO:0005886">
    <property type="term" value="C:plasma membrane"/>
    <property type="evidence" value="ECO:0007669"/>
    <property type="project" value="UniProtKB-SubCell"/>
</dbReference>
<dbReference type="InterPro" id="IPR001750">
    <property type="entry name" value="ND/Mrp_TM"/>
</dbReference>
<dbReference type="InterPro" id="IPR052175">
    <property type="entry name" value="ComplexI-like_HydComp"/>
</dbReference>
<dbReference type="AlphaFoldDB" id="A0A160VEE1"/>
<keyword evidence="4 7" id="KW-1133">Transmembrane helix</keyword>
<dbReference type="EMBL" id="FAXC01000139">
    <property type="protein sequence ID" value="CUV08910.1"/>
    <property type="molecule type" value="Genomic_DNA"/>
</dbReference>
<feature type="transmembrane region" description="Helical" evidence="7">
    <location>
        <begin position="34"/>
        <end position="56"/>
    </location>
</feature>
<evidence type="ECO:0000259" key="8">
    <source>
        <dbReference type="Pfam" id="PF00361"/>
    </source>
</evidence>
<keyword evidence="3 7" id="KW-0812">Transmembrane</keyword>
<dbReference type="Gene3D" id="1.20.5.2700">
    <property type="match status" value="1"/>
</dbReference>
<dbReference type="PANTHER" id="PTHR42682">
    <property type="entry name" value="HYDROGENASE-4 COMPONENT F"/>
    <property type="match status" value="1"/>
</dbReference>
<keyword evidence="2" id="KW-1003">Cell membrane</keyword>
<organism evidence="9">
    <name type="scientific">hydrothermal vent metagenome</name>
    <dbReference type="NCBI Taxonomy" id="652676"/>
    <lineage>
        <taxon>unclassified sequences</taxon>
        <taxon>metagenomes</taxon>
        <taxon>ecological metagenomes</taxon>
    </lineage>
</organism>
<evidence type="ECO:0000313" key="9">
    <source>
        <dbReference type="EMBL" id="CUV08910.1"/>
    </source>
</evidence>
<dbReference type="PRINTS" id="PR01437">
    <property type="entry name" value="NUOXDRDTASE4"/>
</dbReference>
<accession>A0A160VEE1</accession>
<feature type="transmembrane region" description="Helical" evidence="7">
    <location>
        <begin position="383"/>
        <end position="404"/>
    </location>
</feature>
<feature type="transmembrane region" description="Helical" evidence="7">
    <location>
        <begin position="193"/>
        <end position="211"/>
    </location>
</feature>
<feature type="transmembrane region" description="Helical" evidence="7">
    <location>
        <begin position="576"/>
        <end position="597"/>
    </location>
</feature>
<dbReference type="InterPro" id="IPR003918">
    <property type="entry name" value="NADH_UbQ_OxRdtase"/>
</dbReference>
<evidence type="ECO:0000256" key="7">
    <source>
        <dbReference type="SAM" id="Phobius"/>
    </source>
</evidence>
<evidence type="ECO:0000256" key="2">
    <source>
        <dbReference type="ARBA" id="ARBA00022475"/>
    </source>
</evidence>
<feature type="transmembrane region" description="Helical" evidence="7">
    <location>
        <begin position="315"/>
        <end position="337"/>
    </location>
</feature>
<dbReference type="GO" id="GO:0016491">
    <property type="term" value="F:oxidoreductase activity"/>
    <property type="evidence" value="ECO:0007669"/>
    <property type="project" value="UniProtKB-KW"/>
</dbReference>
<proteinExistence type="predicted"/>